<name>A0A0A9H4E9_ARUDO</name>
<dbReference type="AlphaFoldDB" id="A0A0A9H4E9"/>
<reference evidence="1" key="2">
    <citation type="journal article" date="2015" name="Data Brief">
        <title>Shoot transcriptome of the giant reed, Arundo donax.</title>
        <authorList>
            <person name="Barrero R.A."/>
            <person name="Guerrero F.D."/>
            <person name="Moolhuijzen P."/>
            <person name="Goolsby J.A."/>
            <person name="Tidwell J."/>
            <person name="Bellgard S.E."/>
            <person name="Bellgard M.I."/>
        </authorList>
    </citation>
    <scope>NUCLEOTIDE SEQUENCE</scope>
    <source>
        <tissue evidence="1">Shoot tissue taken approximately 20 cm above the soil surface</tissue>
    </source>
</reference>
<evidence type="ECO:0000313" key="1">
    <source>
        <dbReference type="EMBL" id="JAE31597.1"/>
    </source>
</evidence>
<sequence length="100" mass="11106">MVETVWCLGSECVGRCNLEVSAYMIYLFKVGLSESGGYGCKKLTMLGLGLASISRYIPTQKQCLIWQWSLQWEMAQAPSFGLADGYKAEPLPSWLQTSLS</sequence>
<accession>A0A0A9H4E9</accession>
<dbReference type="EMBL" id="GBRH01166299">
    <property type="protein sequence ID" value="JAE31597.1"/>
    <property type="molecule type" value="Transcribed_RNA"/>
</dbReference>
<reference evidence="1" key="1">
    <citation type="submission" date="2014-09" db="EMBL/GenBank/DDBJ databases">
        <authorList>
            <person name="Magalhaes I.L.F."/>
            <person name="Oliveira U."/>
            <person name="Santos F.R."/>
            <person name="Vidigal T.H.D.A."/>
            <person name="Brescovit A.D."/>
            <person name="Santos A.J."/>
        </authorList>
    </citation>
    <scope>NUCLEOTIDE SEQUENCE</scope>
    <source>
        <tissue evidence="1">Shoot tissue taken approximately 20 cm above the soil surface</tissue>
    </source>
</reference>
<organism evidence="1">
    <name type="scientific">Arundo donax</name>
    <name type="common">Giant reed</name>
    <name type="synonym">Donax arundinaceus</name>
    <dbReference type="NCBI Taxonomy" id="35708"/>
    <lineage>
        <taxon>Eukaryota</taxon>
        <taxon>Viridiplantae</taxon>
        <taxon>Streptophyta</taxon>
        <taxon>Embryophyta</taxon>
        <taxon>Tracheophyta</taxon>
        <taxon>Spermatophyta</taxon>
        <taxon>Magnoliopsida</taxon>
        <taxon>Liliopsida</taxon>
        <taxon>Poales</taxon>
        <taxon>Poaceae</taxon>
        <taxon>PACMAD clade</taxon>
        <taxon>Arundinoideae</taxon>
        <taxon>Arundineae</taxon>
        <taxon>Arundo</taxon>
    </lineage>
</organism>
<proteinExistence type="predicted"/>
<protein>
    <submittedName>
        <fullName evidence="1">Uncharacterized protein</fullName>
    </submittedName>
</protein>